<organism evidence="3 5">
    <name type="scientific">Staphylococcus caeli</name>
    <dbReference type="NCBI Taxonomy" id="2201815"/>
    <lineage>
        <taxon>Bacteria</taxon>
        <taxon>Bacillati</taxon>
        <taxon>Bacillota</taxon>
        <taxon>Bacilli</taxon>
        <taxon>Bacillales</taxon>
        <taxon>Staphylococcaceae</taxon>
        <taxon>Staphylococcus</taxon>
    </lineage>
</organism>
<dbReference type="AlphaFoldDB" id="A0A1D4L8K4"/>
<reference evidence="2 4" key="2">
    <citation type="submission" date="2016-09" db="EMBL/GenBank/DDBJ databases">
        <authorList>
            <consortium name="Pathogen Informatics"/>
            <person name="Sun Q."/>
            <person name="Inoue M."/>
        </authorList>
    </citation>
    <scope>NUCLEOTIDE SEQUENCE [LARGE SCALE GENOMIC DNA]</scope>
    <source>
        <strain evidence="2 4">82C</strain>
    </source>
</reference>
<dbReference type="RefSeq" id="WP_069995391.1">
    <property type="nucleotide sequence ID" value="NZ_FMPG01000005.1"/>
</dbReference>
<reference evidence="3 5" key="1">
    <citation type="submission" date="2016-09" db="EMBL/GenBank/DDBJ databases">
        <authorList>
            <consortium name="Pathogen Informatics"/>
        </authorList>
    </citation>
    <scope>NUCLEOTIDE SEQUENCE [LARGE SCALE GENOMIC DNA]</scope>
    <source>
        <strain evidence="3 5">82B</strain>
    </source>
</reference>
<accession>A0A1D4L8K4</accession>
<keyword evidence="4" id="KW-1185">Reference proteome</keyword>
<dbReference type="OrthoDB" id="9803832at2"/>
<evidence type="ECO:0000313" key="2">
    <source>
        <dbReference type="EMBL" id="SCS82322.1"/>
    </source>
</evidence>
<evidence type="ECO:0000313" key="4">
    <source>
        <dbReference type="Proteomes" id="UP000095412"/>
    </source>
</evidence>
<sequence>MTIVSFILVLLVAIEFLYIMVLQTFATTSSKTSKLFKMPKEALQTNHLNTLMKNQGVYNGLLGLLLLYLLFFSEHAKAFIACILIYMILVAAYGALTSQKSILLKQGGLPILALISLLF</sequence>
<dbReference type="Proteomes" id="UP000095412">
    <property type="component" value="Unassembled WGS sequence"/>
</dbReference>
<dbReference type="Pfam" id="PF06993">
    <property type="entry name" value="DUF1304"/>
    <property type="match status" value="1"/>
</dbReference>
<dbReference type="EMBL" id="FMPI01000006">
    <property type="protein sequence ID" value="SCS82322.1"/>
    <property type="molecule type" value="Genomic_DNA"/>
</dbReference>
<evidence type="ECO:0000256" key="1">
    <source>
        <dbReference type="SAM" id="Phobius"/>
    </source>
</evidence>
<dbReference type="Proteomes" id="UP000095768">
    <property type="component" value="Unassembled WGS sequence"/>
</dbReference>
<feature type="transmembrane region" description="Helical" evidence="1">
    <location>
        <begin position="78"/>
        <end position="96"/>
    </location>
</feature>
<gene>
    <name evidence="3" type="ORF">SAMEA2297795_01595</name>
    <name evidence="2" type="ORF">SAMEA2297796_01216</name>
</gene>
<dbReference type="PANTHER" id="PTHR38446">
    <property type="entry name" value="BLL0914 PROTEIN"/>
    <property type="match status" value="1"/>
</dbReference>
<dbReference type="PANTHER" id="PTHR38446:SF1">
    <property type="entry name" value="BLL0914 PROTEIN"/>
    <property type="match status" value="1"/>
</dbReference>
<evidence type="ECO:0000313" key="3">
    <source>
        <dbReference type="EMBL" id="SCT00962.1"/>
    </source>
</evidence>
<evidence type="ECO:0000313" key="5">
    <source>
        <dbReference type="Proteomes" id="UP000095768"/>
    </source>
</evidence>
<dbReference type="EMBL" id="FMPG01000005">
    <property type="protein sequence ID" value="SCT00962.1"/>
    <property type="molecule type" value="Genomic_DNA"/>
</dbReference>
<feature type="transmembrane region" description="Helical" evidence="1">
    <location>
        <begin position="56"/>
        <end position="72"/>
    </location>
</feature>
<keyword evidence="1" id="KW-0812">Transmembrane</keyword>
<proteinExistence type="predicted"/>
<protein>
    <submittedName>
        <fullName evidence="3">Membrane protein</fullName>
    </submittedName>
</protein>
<keyword evidence="1" id="KW-1133">Transmembrane helix</keyword>
<dbReference type="InterPro" id="IPR009732">
    <property type="entry name" value="DUF1304"/>
</dbReference>
<feature type="transmembrane region" description="Helical" evidence="1">
    <location>
        <begin position="6"/>
        <end position="28"/>
    </location>
</feature>
<name>A0A1D4L8K4_9STAP</name>
<keyword evidence="1" id="KW-0472">Membrane</keyword>